<dbReference type="WBParaSite" id="RSKR_0000980400.1">
    <property type="protein sequence ID" value="RSKR_0000980400.1"/>
    <property type="gene ID" value="RSKR_0000980400"/>
</dbReference>
<dbReference type="Proteomes" id="UP000095286">
    <property type="component" value="Unplaced"/>
</dbReference>
<organism evidence="1 2">
    <name type="scientific">Rhabditophanes sp. KR3021</name>
    <dbReference type="NCBI Taxonomy" id="114890"/>
    <lineage>
        <taxon>Eukaryota</taxon>
        <taxon>Metazoa</taxon>
        <taxon>Ecdysozoa</taxon>
        <taxon>Nematoda</taxon>
        <taxon>Chromadorea</taxon>
        <taxon>Rhabditida</taxon>
        <taxon>Tylenchina</taxon>
        <taxon>Panagrolaimomorpha</taxon>
        <taxon>Strongyloidoidea</taxon>
        <taxon>Alloionematidae</taxon>
        <taxon>Rhabditophanes</taxon>
    </lineage>
</organism>
<evidence type="ECO:0000313" key="2">
    <source>
        <dbReference type="WBParaSite" id="RSKR_0000980400.1"/>
    </source>
</evidence>
<evidence type="ECO:0000313" key="1">
    <source>
        <dbReference type="Proteomes" id="UP000095286"/>
    </source>
</evidence>
<accession>A0AC35UCX5</accession>
<proteinExistence type="predicted"/>
<protein>
    <submittedName>
        <fullName evidence="2">CUB domain-containing protein</fullName>
    </submittedName>
</protein>
<reference evidence="2" key="1">
    <citation type="submission" date="2016-11" db="UniProtKB">
        <authorList>
            <consortium name="WormBaseParasite"/>
        </authorList>
    </citation>
    <scope>IDENTIFICATION</scope>
    <source>
        <strain evidence="2">KR3021</strain>
    </source>
</reference>
<sequence length="248" mass="27373">MNACYFVSKNHKHFQSARTHCKSMKADLTIIQSKVEYEVITTLIEYTSEHDLHWVGAFRGLNSSTFNWVNGSTVDSTIPNSWYPGFPAASDGDCVAFKVKNTLTNGLENEDCLKNNKYICAIYNYAVLPTENTKSCPVSSYSASSTVADLYSPAYPSNYPNESDCPYVITAPVGKKIVLTIKQFNTESCCDILNIHDGSDSNAVKIASLRGAIASGTQFFSTSNSLYLRFTSDENVNDKGFDIQYVTA</sequence>
<name>A0AC35UCX5_9BILA</name>